<dbReference type="GO" id="GO:0004519">
    <property type="term" value="F:endonuclease activity"/>
    <property type="evidence" value="ECO:0007669"/>
    <property type="project" value="UniProtKB-KW"/>
</dbReference>
<reference evidence="8 9" key="1">
    <citation type="submission" date="2019-07" db="EMBL/GenBank/DDBJ databases">
        <title>Tepidimonas alkaliphilus YIM 72238 draft genome.</title>
        <authorList>
            <person name="Da Costa M.S."/>
            <person name="Froufe H.J.C."/>
            <person name="Egas C."/>
            <person name="Albuquerque L."/>
        </authorList>
    </citation>
    <scope>NUCLEOTIDE SEQUENCE [LARGE SCALE GENOMIC DNA]</scope>
    <source>
        <strain evidence="8 9">YIM 72238</strain>
    </source>
</reference>
<dbReference type="InterPro" id="IPR012933">
    <property type="entry name" value="HicA_mRNA_interferase"/>
</dbReference>
<dbReference type="GO" id="GO:0003729">
    <property type="term" value="F:mRNA binding"/>
    <property type="evidence" value="ECO:0007669"/>
    <property type="project" value="InterPro"/>
</dbReference>
<sequence>MPKRYSTSEILAALYRAGFRQIGQRGSHIKLTDGEHVVIVPAGRREIRAGTFQSIVRQSGLPKSAFEG</sequence>
<evidence type="ECO:0000256" key="7">
    <source>
        <dbReference type="ARBA" id="ARBA00023016"/>
    </source>
</evidence>
<evidence type="ECO:0000256" key="1">
    <source>
        <dbReference type="ARBA" id="ARBA00006620"/>
    </source>
</evidence>
<proteinExistence type="inferred from homology"/>
<dbReference type="SUPFAM" id="SSF54786">
    <property type="entry name" value="YcfA/nrd intein domain"/>
    <property type="match status" value="1"/>
</dbReference>
<evidence type="ECO:0000256" key="6">
    <source>
        <dbReference type="ARBA" id="ARBA00022884"/>
    </source>
</evidence>
<evidence type="ECO:0000313" key="8">
    <source>
        <dbReference type="EMBL" id="TSE18318.1"/>
    </source>
</evidence>
<accession>A0A554W412</accession>
<keyword evidence="2" id="KW-1277">Toxin-antitoxin system</keyword>
<dbReference type="Pfam" id="PF07927">
    <property type="entry name" value="HicA_toxin"/>
    <property type="match status" value="1"/>
</dbReference>
<name>A0A554W412_9BURK</name>
<organism evidence="8 9">
    <name type="scientific">Tepidimonas alkaliphilus</name>
    <dbReference type="NCBI Taxonomy" id="2588942"/>
    <lineage>
        <taxon>Bacteria</taxon>
        <taxon>Pseudomonadati</taxon>
        <taxon>Pseudomonadota</taxon>
        <taxon>Betaproteobacteria</taxon>
        <taxon>Burkholderiales</taxon>
        <taxon>Tepidimonas</taxon>
    </lineage>
</organism>
<keyword evidence="3" id="KW-0540">Nuclease</keyword>
<dbReference type="GO" id="GO:0016787">
    <property type="term" value="F:hydrolase activity"/>
    <property type="evidence" value="ECO:0007669"/>
    <property type="project" value="UniProtKB-KW"/>
</dbReference>
<evidence type="ECO:0000256" key="4">
    <source>
        <dbReference type="ARBA" id="ARBA00022759"/>
    </source>
</evidence>
<gene>
    <name evidence="8" type="ORF">Talka_02251</name>
</gene>
<dbReference type="OrthoDB" id="9811409at2"/>
<comment type="caution">
    <text evidence="8">The sequence shown here is derived from an EMBL/GenBank/DDBJ whole genome shotgun (WGS) entry which is preliminary data.</text>
</comment>
<keyword evidence="6" id="KW-0694">RNA-binding</keyword>
<dbReference type="Proteomes" id="UP000315736">
    <property type="component" value="Unassembled WGS sequence"/>
</dbReference>
<dbReference type="Gene3D" id="3.30.920.30">
    <property type="entry name" value="Hypothetical protein"/>
    <property type="match status" value="1"/>
</dbReference>
<evidence type="ECO:0000313" key="9">
    <source>
        <dbReference type="Proteomes" id="UP000315736"/>
    </source>
</evidence>
<evidence type="ECO:0000256" key="3">
    <source>
        <dbReference type="ARBA" id="ARBA00022722"/>
    </source>
</evidence>
<comment type="similarity">
    <text evidence="1">Belongs to the HicA mRNA interferase family.</text>
</comment>
<keyword evidence="7" id="KW-0346">Stress response</keyword>
<keyword evidence="5" id="KW-0378">Hydrolase</keyword>
<evidence type="ECO:0000256" key="5">
    <source>
        <dbReference type="ARBA" id="ARBA00022801"/>
    </source>
</evidence>
<keyword evidence="9" id="KW-1185">Reference proteome</keyword>
<dbReference type="InterPro" id="IPR038570">
    <property type="entry name" value="HicA_sf"/>
</dbReference>
<dbReference type="EMBL" id="VJNB01000016">
    <property type="protein sequence ID" value="TSE18318.1"/>
    <property type="molecule type" value="Genomic_DNA"/>
</dbReference>
<dbReference type="RefSeq" id="WP_143891437.1">
    <property type="nucleotide sequence ID" value="NZ_VJNB01000016.1"/>
</dbReference>
<evidence type="ECO:0000256" key="2">
    <source>
        <dbReference type="ARBA" id="ARBA00022649"/>
    </source>
</evidence>
<keyword evidence="4" id="KW-0255">Endonuclease</keyword>
<protein>
    <submittedName>
        <fullName evidence="8">HicA toxin of bacterial toxin-antitoxin</fullName>
    </submittedName>
</protein>
<dbReference type="AlphaFoldDB" id="A0A554W412"/>